<reference evidence="3" key="1">
    <citation type="submission" date="2021-04" db="EMBL/GenBank/DDBJ databases">
        <title>First draft genome resource for Brassicaceae pathogens Fusarium oxysporum f. sp. raphani and Fusarium oxysporum f. sp. rapae.</title>
        <authorList>
            <person name="Asai S."/>
        </authorList>
    </citation>
    <scope>NUCLEOTIDE SEQUENCE</scope>
    <source>
        <strain evidence="3">Tf1208</strain>
    </source>
</reference>
<dbReference type="Proteomes" id="UP000694050">
    <property type="component" value="Unassembled WGS sequence"/>
</dbReference>
<dbReference type="PANTHER" id="PTHR43591">
    <property type="entry name" value="METHYLTRANSFERASE"/>
    <property type="match status" value="1"/>
</dbReference>
<feature type="region of interest" description="Disordered" evidence="2">
    <location>
        <begin position="1"/>
        <end position="54"/>
    </location>
</feature>
<dbReference type="EMBL" id="JAELUQ010000010">
    <property type="protein sequence ID" value="KAG7406973.1"/>
    <property type="molecule type" value="Genomic_DNA"/>
</dbReference>
<proteinExistence type="inferred from homology"/>
<dbReference type="AlphaFoldDB" id="A0A8J5NLP1"/>
<gene>
    <name evidence="3" type="primary">LAE1-9</name>
    <name evidence="3" type="ORF">Forpe1208_v013362</name>
</gene>
<organism evidence="3 4">
    <name type="scientific">Fusarium oxysporum f. sp. rapae</name>
    <dbReference type="NCBI Taxonomy" id="485398"/>
    <lineage>
        <taxon>Eukaryota</taxon>
        <taxon>Fungi</taxon>
        <taxon>Dikarya</taxon>
        <taxon>Ascomycota</taxon>
        <taxon>Pezizomycotina</taxon>
        <taxon>Sordariomycetes</taxon>
        <taxon>Hypocreomycetidae</taxon>
        <taxon>Hypocreales</taxon>
        <taxon>Nectriaceae</taxon>
        <taxon>Fusarium</taxon>
        <taxon>Fusarium oxysporum species complex</taxon>
    </lineage>
</organism>
<dbReference type="Pfam" id="PF13489">
    <property type="entry name" value="Methyltransf_23"/>
    <property type="match status" value="1"/>
</dbReference>
<comment type="caution">
    <text evidence="3">The sequence shown here is derived from an EMBL/GenBank/DDBJ whole genome shotgun (WGS) entry which is preliminary data.</text>
</comment>
<comment type="similarity">
    <text evidence="1">Belongs to the methyltransferase superfamily. LaeA methyltransferase family.</text>
</comment>
<evidence type="ECO:0000256" key="2">
    <source>
        <dbReference type="SAM" id="MobiDB-lite"/>
    </source>
</evidence>
<feature type="compositionally biased region" description="Polar residues" evidence="2">
    <location>
        <begin position="1"/>
        <end position="11"/>
    </location>
</feature>
<evidence type="ECO:0000313" key="4">
    <source>
        <dbReference type="Proteomes" id="UP000694050"/>
    </source>
</evidence>
<evidence type="ECO:0000256" key="1">
    <source>
        <dbReference type="ARBA" id="ARBA00038158"/>
    </source>
</evidence>
<dbReference type="PANTHER" id="PTHR43591:SF10">
    <property type="entry name" value="ABC TRANSMEMBRANE TYPE-1 DOMAIN-CONTAINING PROTEIN-RELATED"/>
    <property type="match status" value="1"/>
</dbReference>
<evidence type="ECO:0000313" key="3">
    <source>
        <dbReference type="EMBL" id="KAG7406973.1"/>
    </source>
</evidence>
<sequence length="302" mass="33369">MASPRTDSTGGSPRHGVTKQNISAGDSPAGNPIVAQEENEEDVSDSAFGGDVESSTASISSSILEYRKFQGRTFHSEKYNTEYFTPNDEQQRDSIDITHHVLTLLLDGKLTLVPLNDDIQVSGPSGHQNAYGNIDKLKRVLDVGTGTGIWAIDFADEHPNVEVIGTDLSPIQPNWIPPNVKFELEDATKDWSWPENHFDLVHLRFLIGAIADWGTLFKEASHCCKPGGFVESGEINPTFYSDDGTIDDVEALQTWNSLVIESGKGFGRSFTDIENDVQLFHDAGLVDVQTFDFKLRLDPELW</sequence>
<accession>A0A8J5NLP1</accession>
<dbReference type="GO" id="GO:0008168">
    <property type="term" value="F:methyltransferase activity"/>
    <property type="evidence" value="ECO:0007669"/>
    <property type="project" value="TreeGrafter"/>
</dbReference>
<protein>
    <submittedName>
        <fullName evidence="3">Secondary metabolism regulator LAE1</fullName>
    </submittedName>
</protein>
<name>A0A8J5NLP1_FUSOX</name>
<dbReference type="CDD" id="cd02440">
    <property type="entry name" value="AdoMet_MTases"/>
    <property type="match status" value="1"/>
</dbReference>